<dbReference type="InterPro" id="IPR023214">
    <property type="entry name" value="HAD_sf"/>
</dbReference>
<name>A0A410FZJ7_9FLAO</name>
<dbReference type="OrthoDB" id="9799365at2"/>
<evidence type="ECO:0000313" key="2">
    <source>
        <dbReference type="Proteomes" id="UP000285517"/>
    </source>
</evidence>
<reference evidence="1 2" key="1">
    <citation type="submission" date="2019-01" db="EMBL/GenBank/DDBJ databases">
        <title>Complete genome sequencing of Aequorivita sp. H23M31.</title>
        <authorList>
            <person name="Bae J.-W."/>
        </authorList>
    </citation>
    <scope>NUCLEOTIDE SEQUENCE [LARGE SCALE GENOMIC DNA]</scope>
    <source>
        <strain evidence="1 2">H23M31</strain>
    </source>
</reference>
<proteinExistence type="predicted"/>
<dbReference type="KEGG" id="aev:EI546_01100"/>
<dbReference type="Proteomes" id="UP000285517">
    <property type="component" value="Chromosome"/>
</dbReference>
<dbReference type="Gene3D" id="3.40.50.1000">
    <property type="entry name" value="HAD superfamily/HAD-like"/>
    <property type="match status" value="1"/>
</dbReference>
<gene>
    <name evidence="1" type="ORF">EI546_01100</name>
</gene>
<dbReference type="AlphaFoldDB" id="A0A410FZJ7"/>
<accession>A0A410FZJ7</accession>
<keyword evidence="2" id="KW-1185">Reference proteome</keyword>
<dbReference type="EMBL" id="CP034951">
    <property type="protein sequence ID" value="QAA80411.1"/>
    <property type="molecule type" value="Genomic_DNA"/>
</dbReference>
<protein>
    <recommendedName>
        <fullName evidence="3">Haloacid dehalogenase-like hydrolase</fullName>
    </recommendedName>
</protein>
<organism evidence="1 2">
    <name type="scientific">Aequorivita ciconiae</name>
    <dbReference type="NCBI Taxonomy" id="2494375"/>
    <lineage>
        <taxon>Bacteria</taxon>
        <taxon>Pseudomonadati</taxon>
        <taxon>Bacteroidota</taxon>
        <taxon>Flavobacteriia</taxon>
        <taxon>Flavobacteriales</taxon>
        <taxon>Flavobacteriaceae</taxon>
        <taxon>Aequorivita</taxon>
    </lineage>
</organism>
<evidence type="ECO:0000313" key="1">
    <source>
        <dbReference type="EMBL" id="QAA80411.1"/>
    </source>
</evidence>
<evidence type="ECO:0008006" key="3">
    <source>
        <dbReference type="Google" id="ProtNLM"/>
    </source>
</evidence>
<dbReference type="RefSeq" id="WP_128248812.1">
    <property type="nucleotide sequence ID" value="NZ_CP034951.1"/>
</dbReference>
<sequence length="108" mass="12420">MRLAELNFYNDDEGKPIGIHEYIGKRPVFAAGNSDGDYQMLQWTTTATGYPRFGMFVHHTDSEREYAYDRSSHIGKLEKGLDDAAKNNWLIVDMKKDWAKIYPGISKD</sequence>